<feature type="binding site" evidence="9">
    <location>
        <position position="235"/>
    </location>
    <ligand>
        <name>pyridoxal 5'-phosphate</name>
        <dbReference type="ChEBI" id="CHEBI:597326"/>
    </ligand>
</feature>
<evidence type="ECO:0000313" key="13">
    <source>
        <dbReference type="Proteomes" id="UP000077066"/>
    </source>
</evidence>
<evidence type="ECO:0000256" key="2">
    <source>
        <dbReference type="ARBA" id="ARBA00006490"/>
    </source>
</evidence>
<dbReference type="SUPFAM" id="SSF53383">
    <property type="entry name" value="PLP-dependent transferases"/>
    <property type="match status" value="1"/>
</dbReference>
<comment type="caution">
    <text evidence="9">Lacks conserved residue(s) required for the propagation of feature annotation.</text>
</comment>
<sequence>MIYMDHAATSPVRKEVVEAIEPYFTEFYGNPSTIYKVGREAKKGLENARENVAKLIGAKADEIIFTSGGTESDNIAIKGIALKNKDKGNHIITSSIEHPAVLETCRYLEKNGFEVTYLPVYQEGIVRIDDLKEAITDKTILITVMHVNSEIGTIQPIAEIGKIAKEKNIKFHTDAVQSIGKIPVNVDKLNVDLLSISAHKIYGPKGVGALFVRKGTRLETVLHGGGQEKNLSSGTENVPGAVGLGKACELAGKELEKNMKYLAKLRDRLVEGITTNVDEAYVNGDTDKKVPGTTNLHFVGIEGEGLVLLLDGKNIAAATGSACSSKKLEASYVLKALGLDDVHCHGSLRLTLGSENTEEEVEYVIESIKEAVARLRSMSSIWNERESKMKDLEDKNRCKTCSLE</sequence>
<comment type="caution">
    <text evidence="12">The sequence shown here is derived from an EMBL/GenBank/DDBJ whole genome shotgun (WGS) entry which is preliminary data.</text>
</comment>
<comment type="pathway">
    <text evidence="9">Cofactor biosynthesis; iron-sulfur cluster biosynthesis.</text>
</comment>
<dbReference type="InterPro" id="IPR010240">
    <property type="entry name" value="Cys_deSase_IscS"/>
</dbReference>
<comment type="subcellular location">
    <subcellularLocation>
        <location evidence="9">Cytoplasm</location>
    </subcellularLocation>
</comment>
<dbReference type="InterPro" id="IPR015421">
    <property type="entry name" value="PyrdxlP-dep_Trfase_major"/>
</dbReference>
<comment type="catalytic activity">
    <reaction evidence="9">
        <text>(sulfur carrier)-H + L-cysteine = (sulfur carrier)-SH + L-alanine</text>
        <dbReference type="Rhea" id="RHEA:43892"/>
        <dbReference type="Rhea" id="RHEA-COMP:14737"/>
        <dbReference type="Rhea" id="RHEA-COMP:14739"/>
        <dbReference type="ChEBI" id="CHEBI:29917"/>
        <dbReference type="ChEBI" id="CHEBI:35235"/>
        <dbReference type="ChEBI" id="CHEBI:57972"/>
        <dbReference type="ChEBI" id="CHEBI:64428"/>
        <dbReference type="EC" id="2.8.1.7"/>
    </reaction>
</comment>
<dbReference type="InterPro" id="IPR016454">
    <property type="entry name" value="Cysteine_dSase"/>
</dbReference>
<evidence type="ECO:0000256" key="6">
    <source>
        <dbReference type="ARBA" id="ARBA00022898"/>
    </source>
</evidence>
<name>A0A166CYI2_9EURY</name>
<dbReference type="GO" id="GO:0030170">
    <property type="term" value="F:pyridoxal phosphate binding"/>
    <property type="evidence" value="ECO:0007669"/>
    <property type="project" value="UniProtKB-UniRule"/>
</dbReference>
<dbReference type="PANTHER" id="PTHR11601">
    <property type="entry name" value="CYSTEINE DESULFURYLASE FAMILY MEMBER"/>
    <property type="match status" value="1"/>
</dbReference>
<dbReference type="Proteomes" id="UP000077066">
    <property type="component" value="Unassembled WGS sequence"/>
</dbReference>
<dbReference type="InterPro" id="IPR020578">
    <property type="entry name" value="Aminotrans_V_PyrdxlP_BS"/>
</dbReference>
<feature type="domain" description="Aminotransferase class V" evidence="11">
    <location>
        <begin position="2"/>
        <end position="364"/>
    </location>
</feature>
<evidence type="ECO:0000256" key="5">
    <source>
        <dbReference type="ARBA" id="ARBA00022723"/>
    </source>
</evidence>
<keyword evidence="6 9" id="KW-0663">Pyridoxal phosphate</keyword>
<dbReference type="NCBIfam" id="NF002806">
    <property type="entry name" value="PRK02948.1"/>
    <property type="match status" value="1"/>
</dbReference>
<comment type="subunit">
    <text evidence="9">Homodimer. Forms a heterotetramer with IscU, interacts with other sulfur acceptors.</text>
</comment>
<evidence type="ECO:0000259" key="11">
    <source>
        <dbReference type="Pfam" id="PF00266"/>
    </source>
</evidence>
<dbReference type="UniPathway" id="UPA00266"/>
<evidence type="ECO:0000256" key="7">
    <source>
        <dbReference type="ARBA" id="ARBA00023004"/>
    </source>
</evidence>
<evidence type="ECO:0000256" key="4">
    <source>
        <dbReference type="ARBA" id="ARBA00022679"/>
    </source>
</evidence>
<dbReference type="InterPro" id="IPR017772">
    <property type="entry name" value="Cys_deSase_NifS_bac/arc"/>
</dbReference>
<evidence type="ECO:0000313" key="12">
    <source>
        <dbReference type="EMBL" id="KZX17587.1"/>
    </source>
</evidence>
<dbReference type="FunFam" id="3.40.640.10:FF:000003">
    <property type="entry name" value="Cysteine desulfurase IscS"/>
    <property type="match status" value="1"/>
</dbReference>
<dbReference type="InterPro" id="IPR015424">
    <property type="entry name" value="PyrdxlP-dep_Trfase"/>
</dbReference>
<dbReference type="AlphaFoldDB" id="A0A166CYI2"/>
<feature type="binding site" evidence="9">
    <location>
        <begin position="69"/>
        <end position="70"/>
    </location>
    <ligand>
        <name>pyridoxal 5'-phosphate</name>
        <dbReference type="ChEBI" id="CHEBI:597326"/>
    </ligand>
</feature>
<dbReference type="STRING" id="55758.MBFIL_00720"/>
<feature type="binding site" evidence="9">
    <location>
        <begin position="197"/>
        <end position="199"/>
    </location>
    <ligand>
        <name>pyridoxal 5'-phosphate</name>
        <dbReference type="ChEBI" id="CHEBI:597326"/>
    </ligand>
</feature>
<evidence type="ECO:0000256" key="3">
    <source>
        <dbReference type="ARBA" id="ARBA00022490"/>
    </source>
</evidence>
<organism evidence="12 13">
    <name type="scientific">Methanobrevibacter filiformis</name>
    <dbReference type="NCBI Taxonomy" id="55758"/>
    <lineage>
        <taxon>Archaea</taxon>
        <taxon>Methanobacteriati</taxon>
        <taxon>Methanobacteriota</taxon>
        <taxon>Methanomada group</taxon>
        <taxon>Methanobacteria</taxon>
        <taxon>Methanobacteriales</taxon>
        <taxon>Methanobacteriaceae</taxon>
        <taxon>Methanobrevibacter</taxon>
    </lineage>
</organism>
<keyword evidence="5 9" id="KW-0479">Metal-binding</keyword>
<dbReference type="GO" id="GO:0006520">
    <property type="term" value="P:amino acid metabolic process"/>
    <property type="evidence" value="ECO:0007669"/>
    <property type="project" value="InterPro"/>
</dbReference>
<dbReference type="NCBIfam" id="TIGR03402">
    <property type="entry name" value="FeS_nifS"/>
    <property type="match status" value="1"/>
</dbReference>
<dbReference type="GO" id="GO:0044571">
    <property type="term" value="P:[2Fe-2S] cluster assembly"/>
    <property type="evidence" value="ECO:0007669"/>
    <property type="project" value="UniProtKB-UniRule"/>
</dbReference>
<dbReference type="PROSITE" id="PS00595">
    <property type="entry name" value="AA_TRANSFER_CLASS_5"/>
    <property type="match status" value="1"/>
</dbReference>
<keyword evidence="4 9" id="KW-0808">Transferase</keyword>
<dbReference type="Pfam" id="PF00266">
    <property type="entry name" value="Aminotran_5"/>
    <property type="match status" value="1"/>
</dbReference>
<dbReference type="Gene3D" id="3.40.640.10">
    <property type="entry name" value="Type I PLP-dependent aspartate aminotransferase-like (Major domain)"/>
    <property type="match status" value="1"/>
</dbReference>
<comment type="miscellaneous">
    <text evidence="9">In Archaea the pyridoxal phosphate cofactor is not covalently bound to Lys but ligated by other amino acids.</text>
</comment>
<dbReference type="GO" id="GO:0046872">
    <property type="term" value="F:metal ion binding"/>
    <property type="evidence" value="ECO:0007669"/>
    <property type="project" value="UniProtKB-KW"/>
</dbReference>
<protein>
    <recommendedName>
        <fullName evidence="9">Cysteine desulfurase IscS</fullName>
        <ecNumber evidence="9">2.8.1.7</ecNumber>
    </recommendedName>
</protein>
<dbReference type="InterPro" id="IPR015422">
    <property type="entry name" value="PyrdxlP-dep_Trfase_small"/>
</dbReference>
<dbReference type="EMBL" id="LWMT01000008">
    <property type="protein sequence ID" value="KZX17587.1"/>
    <property type="molecule type" value="Genomic_DNA"/>
</dbReference>
<feature type="active site" description="Cysteine persulfide intermediate" evidence="9">
    <location>
        <position position="323"/>
    </location>
</feature>
<keyword evidence="13" id="KW-1185">Reference proteome</keyword>
<evidence type="ECO:0000256" key="8">
    <source>
        <dbReference type="ARBA" id="ARBA00023014"/>
    </source>
</evidence>
<dbReference type="HAMAP" id="MF_00331">
    <property type="entry name" value="Cys_desulf_IscS"/>
    <property type="match status" value="1"/>
</dbReference>
<comment type="function">
    <text evidence="9">Master enzyme that delivers sulfur to a number of partners involved in Fe-S cluster assembly, tRNA modification or cofactor biosynthesis. Catalyzes the removal of elemental sulfur atoms from cysteine to produce alanine. Functions as a sulfur delivery protein for Fe-S cluster synthesis onto IscU, an Fe-S scaffold assembly protein, as well as other S acceptor proteins.</text>
</comment>
<dbReference type="Gene3D" id="3.90.1150.10">
    <property type="entry name" value="Aspartate Aminotransferase, domain 1"/>
    <property type="match status" value="1"/>
</dbReference>
<feature type="binding site" evidence="9">
    <location>
        <position position="177"/>
    </location>
    <ligand>
        <name>pyridoxal 5'-phosphate</name>
        <dbReference type="ChEBI" id="CHEBI:597326"/>
    </ligand>
</feature>
<evidence type="ECO:0000256" key="1">
    <source>
        <dbReference type="ARBA" id="ARBA00001933"/>
    </source>
</evidence>
<gene>
    <name evidence="9 12" type="primary">iscS</name>
    <name evidence="12" type="ORF">MBFIL_00720</name>
</gene>
<dbReference type="PANTHER" id="PTHR11601:SF34">
    <property type="entry name" value="CYSTEINE DESULFURASE"/>
    <property type="match status" value="1"/>
</dbReference>
<keyword evidence="8 9" id="KW-0411">Iron-sulfur</keyword>
<evidence type="ECO:0000256" key="10">
    <source>
        <dbReference type="RuleBase" id="RU004504"/>
    </source>
</evidence>
<dbReference type="InterPro" id="IPR000192">
    <property type="entry name" value="Aminotrans_V_dom"/>
</dbReference>
<dbReference type="EC" id="2.8.1.7" evidence="9"/>
<dbReference type="Gene3D" id="1.10.260.50">
    <property type="match status" value="1"/>
</dbReference>
<dbReference type="GO" id="GO:1990221">
    <property type="term" value="C:L-cysteine desulfurase complex"/>
    <property type="evidence" value="ECO:0007669"/>
    <property type="project" value="UniProtKB-ARBA"/>
</dbReference>
<feature type="binding site" description="via persulfide group" evidence="9">
    <location>
        <position position="323"/>
    </location>
    <ligand>
        <name>[2Fe-2S] cluster</name>
        <dbReference type="ChEBI" id="CHEBI:190135"/>
        <note>ligand shared with IscU</note>
    </ligand>
</feature>
<keyword evidence="7 9" id="KW-0408">Iron</keyword>
<comment type="cofactor">
    <cofactor evidence="1 9 10">
        <name>pyridoxal 5'-phosphate</name>
        <dbReference type="ChEBI" id="CHEBI:597326"/>
    </cofactor>
</comment>
<dbReference type="PIRSF" id="PIRSF005572">
    <property type="entry name" value="NifS"/>
    <property type="match status" value="1"/>
</dbReference>
<proteinExistence type="inferred from homology"/>
<keyword evidence="3 9" id="KW-0963">Cytoplasm</keyword>
<dbReference type="PATRIC" id="fig|55758.3.peg.81"/>
<dbReference type="GO" id="GO:0051537">
    <property type="term" value="F:2 iron, 2 sulfur cluster binding"/>
    <property type="evidence" value="ECO:0007669"/>
    <property type="project" value="UniProtKB-UniRule"/>
</dbReference>
<comment type="similarity">
    <text evidence="2 9">Belongs to the class-V pyridoxal-phosphate-dependent aminotransferase family. NifS/IscS subfamily.</text>
</comment>
<evidence type="ECO:0000256" key="9">
    <source>
        <dbReference type="HAMAP-Rule" id="MF_00331"/>
    </source>
</evidence>
<dbReference type="GO" id="GO:0031071">
    <property type="term" value="F:cysteine desulfurase activity"/>
    <property type="evidence" value="ECO:0007669"/>
    <property type="project" value="UniProtKB-UniRule"/>
</dbReference>
<reference evidence="12 13" key="1">
    <citation type="submission" date="2016-04" db="EMBL/GenBank/DDBJ databases">
        <title>Genome sequence of Methanobrevibacter filiformis DSM 11501.</title>
        <authorList>
            <person name="Poehlein A."/>
            <person name="Seedorf H."/>
            <person name="Daniel R."/>
        </authorList>
    </citation>
    <scope>NUCLEOTIDE SEQUENCE [LARGE SCALE GENOMIC DNA]</scope>
    <source>
        <strain evidence="12 13">DSM 11501</strain>
    </source>
</reference>
<keyword evidence="9" id="KW-0001">2Fe-2S</keyword>
<accession>A0A166CYI2</accession>